<dbReference type="SUPFAM" id="SSF46565">
    <property type="entry name" value="Chaperone J-domain"/>
    <property type="match status" value="1"/>
</dbReference>
<dbReference type="InterPro" id="IPR036869">
    <property type="entry name" value="J_dom_sf"/>
</dbReference>
<dbReference type="PROSITE" id="PS50076">
    <property type="entry name" value="DNAJ_2"/>
    <property type="match status" value="1"/>
</dbReference>
<gene>
    <name evidence="4" type="ORF">SLS60_011051</name>
</gene>
<feature type="compositionally biased region" description="Basic and acidic residues" evidence="2">
    <location>
        <begin position="596"/>
        <end position="613"/>
    </location>
</feature>
<proteinExistence type="predicted"/>
<evidence type="ECO:0000313" key="5">
    <source>
        <dbReference type="Proteomes" id="UP001521785"/>
    </source>
</evidence>
<dbReference type="Pfam" id="PF00226">
    <property type="entry name" value="DnaJ"/>
    <property type="match status" value="1"/>
</dbReference>
<keyword evidence="5" id="KW-1185">Reference proteome</keyword>
<sequence length="613" mass="69233">MSFELLPDHYKTLGLTQEADASTIRRTYRKLALKCHPDRFIDEALKAEKQEEFSRVQLAYETLGDEDLRARYHKELKLQQLRQEKLANLASATSTDQQSSTRSTVRVNGNGGGVRYDPYRSPLSKPSPAPHKTSKTTRSNDREYHEFKFRREFEGKTMPFNRPVRATSYDHTKVPRPTTNPSHTRNRSRSPPEVPQTRPHRPGLRNVSERETNRRYPIPKGLKGVPGNINQHKVLALGDTGAQQNCVREQCAIELGLHVRYLDAADRPSFVLGQGSTMQAVGVAECTWVFAKDRVPVKVDVFIVREIIFDIILGWDFLYDTDTLSTRSYRLCAMPRPRDGLKGRLVNLCGTPVRCMRGNLGAVECSALPDYGAEPNLISYDFAEKKDWLLDMYQGPESCRLLQFADGSTTKVSGRLRLQWNYLTGWGPVDVDTNYTYYEFDVLRGCPFDVILGCDILDETDPFNNHLDSLHELVRDAPSGLNVVLWVKARAKKQSTNAAQNLAAEKEREQKKLDRNARMQRLAEADSQTSSTSTPSQLRSPSPLSTSSSTSSKSLSGTSSMSRKPSPLLSNGLSPGLEPYPVPNRGSRPRPQTAEPRWRETQRRYDKNGIEIV</sequence>
<name>A0ABR3QKH0_9PLEO</name>
<feature type="domain" description="J" evidence="3">
    <location>
        <begin position="8"/>
        <end position="76"/>
    </location>
</feature>
<dbReference type="InterPro" id="IPR021109">
    <property type="entry name" value="Peptidase_aspartic_dom_sf"/>
</dbReference>
<dbReference type="Gene3D" id="2.40.70.10">
    <property type="entry name" value="Acid Proteases"/>
    <property type="match status" value="2"/>
</dbReference>
<dbReference type="CDD" id="cd00303">
    <property type="entry name" value="retropepsin_like"/>
    <property type="match status" value="2"/>
</dbReference>
<evidence type="ECO:0000313" key="4">
    <source>
        <dbReference type="EMBL" id="KAL1592635.1"/>
    </source>
</evidence>
<dbReference type="PANTHER" id="PTHR43948:SF10">
    <property type="entry name" value="MRJ, ISOFORM E"/>
    <property type="match status" value="1"/>
</dbReference>
<keyword evidence="1" id="KW-0175">Coiled coil</keyword>
<feature type="region of interest" description="Disordered" evidence="2">
    <location>
        <begin position="89"/>
        <end position="223"/>
    </location>
</feature>
<dbReference type="InterPro" id="IPR018253">
    <property type="entry name" value="DnaJ_domain_CS"/>
</dbReference>
<evidence type="ECO:0000256" key="2">
    <source>
        <dbReference type="SAM" id="MobiDB-lite"/>
    </source>
</evidence>
<dbReference type="SMART" id="SM00271">
    <property type="entry name" value="DnaJ"/>
    <property type="match status" value="1"/>
</dbReference>
<dbReference type="SUPFAM" id="SSF50630">
    <property type="entry name" value="Acid proteases"/>
    <property type="match status" value="1"/>
</dbReference>
<dbReference type="InterPro" id="IPR001623">
    <property type="entry name" value="DnaJ_domain"/>
</dbReference>
<dbReference type="CDD" id="cd06257">
    <property type="entry name" value="DnaJ"/>
    <property type="match status" value="1"/>
</dbReference>
<dbReference type="EMBL" id="JAKJXO020000020">
    <property type="protein sequence ID" value="KAL1592635.1"/>
    <property type="molecule type" value="Genomic_DNA"/>
</dbReference>
<evidence type="ECO:0000256" key="1">
    <source>
        <dbReference type="SAM" id="Coils"/>
    </source>
</evidence>
<feature type="region of interest" description="Disordered" evidence="2">
    <location>
        <begin position="521"/>
        <end position="613"/>
    </location>
</feature>
<protein>
    <recommendedName>
        <fullName evidence="3">J domain-containing protein</fullName>
    </recommendedName>
</protein>
<dbReference type="PRINTS" id="PR00625">
    <property type="entry name" value="JDOMAIN"/>
</dbReference>
<dbReference type="Pfam" id="PF13975">
    <property type="entry name" value="gag-asp_proteas"/>
    <property type="match status" value="1"/>
</dbReference>
<accession>A0ABR3QKH0</accession>
<dbReference type="PROSITE" id="PS00636">
    <property type="entry name" value="DNAJ_1"/>
    <property type="match status" value="1"/>
</dbReference>
<feature type="compositionally biased region" description="Low complexity" evidence="2">
    <location>
        <begin position="527"/>
        <end position="579"/>
    </location>
</feature>
<comment type="caution">
    <text evidence="4">The sequence shown here is derived from an EMBL/GenBank/DDBJ whole genome shotgun (WGS) entry which is preliminary data.</text>
</comment>
<feature type="coiled-coil region" evidence="1">
    <location>
        <begin position="488"/>
        <end position="519"/>
    </location>
</feature>
<feature type="compositionally biased region" description="Low complexity" evidence="2">
    <location>
        <begin position="90"/>
        <end position="108"/>
    </location>
</feature>
<evidence type="ECO:0000259" key="3">
    <source>
        <dbReference type="PROSITE" id="PS50076"/>
    </source>
</evidence>
<dbReference type="Gene3D" id="1.10.287.110">
    <property type="entry name" value="DnaJ domain"/>
    <property type="match status" value="1"/>
</dbReference>
<organism evidence="4 5">
    <name type="scientific">Paraconiothyrium brasiliense</name>
    <dbReference type="NCBI Taxonomy" id="300254"/>
    <lineage>
        <taxon>Eukaryota</taxon>
        <taxon>Fungi</taxon>
        <taxon>Dikarya</taxon>
        <taxon>Ascomycota</taxon>
        <taxon>Pezizomycotina</taxon>
        <taxon>Dothideomycetes</taxon>
        <taxon>Pleosporomycetidae</taxon>
        <taxon>Pleosporales</taxon>
        <taxon>Massarineae</taxon>
        <taxon>Didymosphaeriaceae</taxon>
        <taxon>Paraconiothyrium</taxon>
    </lineage>
</organism>
<dbReference type="Proteomes" id="UP001521785">
    <property type="component" value="Unassembled WGS sequence"/>
</dbReference>
<feature type="compositionally biased region" description="Basic and acidic residues" evidence="2">
    <location>
        <begin position="138"/>
        <end position="155"/>
    </location>
</feature>
<dbReference type="PANTHER" id="PTHR43948">
    <property type="entry name" value="DNAJ HOMOLOG SUBFAMILY B"/>
    <property type="match status" value="1"/>
</dbReference>
<reference evidence="4 5" key="1">
    <citation type="submission" date="2024-02" db="EMBL/GenBank/DDBJ databases">
        <title>De novo assembly and annotation of 12 fungi associated with fruit tree decline syndrome in Ontario, Canada.</title>
        <authorList>
            <person name="Sulman M."/>
            <person name="Ellouze W."/>
            <person name="Ilyukhin E."/>
        </authorList>
    </citation>
    <scope>NUCLEOTIDE SEQUENCE [LARGE SCALE GENOMIC DNA]</scope>
    <source>
        <strain evidence="4 5">M42-189</strain>
    </source>
</reference>